<evidence type="ECO:0000256" key="1">
    <source>
        <dbReference type="ARBA" id="ARBA00022448"/>
    </source>
</evidence>
<evidence type="ECO:0000313" key="7">
    <source>
        <dbReference type="EMBL" id="GGJ00670.1"/>
    </source>
</evidence>
<accession>A0A917K6B6</accession>
<keyword evidence="4 6" id="KW-0862">Zinc</keyword>
<evidence type="ECO:0000256" key="3">
    <source>
        <dbReference type="ARBA" id="ARBA00022723"/>
    </source>
</evidence>
<reference evidence="7" key="1">
    <citation type="journal article" date="2014" name="Int. J. Syst. Evol. Microbiol.">
        <title>Complete genome sequence of Corynebacterium casei LMG S-19264T (=DSM 44701T), isolated from a smear-ripened cheese.</title>
        <authorList>
            <consortium name="US DOE Joint Genome Institute (JGI-PGF)"/>
            <person name="Walter F."/>
            <person name="Albersmeier A."/>
            <person name="Kalinowski J."/>
            <person name="Ruckert C."/>
        </authorList>
    </citation>
    <scope>NUCLEOTIDE SEQUENCE</scope>
    <source>
        <strain evidence="7">JCM 18487</strain>
    </source>
</reference>
<reference evidence="7" key="2">
    <citation type="submission" date="2020-09" db="EMBL/GenBank/DDBJ databases">
        <authorList>
            <person name="Sun Q."/>
            <person name="Ohkuma M."/>
        </authorList>
    </citation>
    <scope>NUCLEOTIDE SEQUENCE</scope>
    <source>
        <strain evidence="7">JCM 18487</strain>
    </source>
</reference>
<evidence type="ECO:0000256" key="2">
    <source>
        <dbReference type="ARBA" id="ARBA00022475"/>
    </source>
</evidence>
<keyword evidence="3 6" id="KW-0479">Metal-binding</keyword>
<dbReference type="PANTHER" id="PTHR38344">
    <property type="entry name" value="UPF0753 PROTEIN AQ_863"/>
    <property type="match status" value="1"/>
</dbReference>
<feature type="binding site" evidence="6">
    <location>
        <position position="436"/>
    </location>
    <ligand>
        <name>Zn(2+)</name>
        <dbReference type="ChEBI" id="CHEBI:29105"/>
    </ligand>
</feature>
<evidence type="ECO:0000256" key="5">
    <source>
        <dbReference type="ARBA" id="ARBA00023136"/>
    </source>
</evidence>
<name>A0A917K6B6_9BACL</name>
<comment type="function">
    <text evidence="6">Part of an energy-coupled inorganic carbon pump.</text>
</comment>
<keyword evidence="5 6" id="KW-0472">Membrane</keyword>
<feature type="binding site" evidence="6">
    <location>
        <position position="636"/>
    </location>
    <ligand>
        <name>Zn(2+)</name>
        <dbReference type="ChEBI" id="CHEBI:29105"/>
    </ligand>
</feature>
<dbReference type="HAMAP" id="MF_01871">
    <property type="entry name" value="DabA"/>
    <property type="match status" value="1"/>
</dbReference>
<dbReference type="GO" id="GO:0005886">
    <property type="term" value="C:plasma membrane"/>
    <property type="evidence" value="ECO:0007669"/>
    <property type="project" value="UniProtKB-SubCell"/>
</dbReference>
<feature type="binding site" evidence="6">
    <location>
        <position position="434"/>
    </location>
    <ligand>
        <name>Zn(2+)</name>
        <dbReference type="ChEBI" id="CHEBI:29105"/>
    </ligand>
</feature>
<comment type="caution">
    <text evidence="7">The sequence shown here is derived from an EMBL/GenBank/DDBJ whole genome shotgun (WGS) entry which is preliminary data.</text>
</comment>
<feature type="binding site" evidence="6">
    <location>
        <position position="621"/>
    </location>
    <ligand>
        <name>Zn(2+)</name>
        <dbReference type="ChEBI" id="CHEBI:29105"/>
    </ligand>
</feature>
<dbReference type="PANTHER" id="PTHR38344:SF1">
    <property type="entry name" value="INORGANIC CARBON TRANSPORTER SUBUNIT DABA-RELATED"/>
    <property type="match status" value="1"/>
</dbReference>
<dbReference type="InterPro" id="IPR018752">
    <property type="entry name" value="DabA"/>
</dbReference>
<sequence length="928" mass="101014">MNKTALSLAGQAAQARTHVHAPANMTVRELVRQASAVIAPLWPIAAFIARHPWMEMEHLSFAEVADRLQDMQGVRLYPSRSVLSAALARGEIDANILARCLEQWLDLQTLPVPRQAMARLCHALLKSQEESPAVADDLLDLAQQVCAKLPAATVRHGRPAVRPLSVQLGEPGRRLDQQMIKWCKLFLDEGQALWPLPGRDEGLYRAWRRLVPLDPSLTRTERARLATWPEDPETALVHALAVLGVAEDDQAAYLTAHVLALPGWAGMLAWTSRRAGQGDEWLLEYLAVRLSLEWAFCAPWLPKPEVDGAATGHAAAGDRAVRGAVVRDATAGEAAAGAAGQTDTNRDPVRLVALWLGYSGLTPSAFRQLPADVQAACIAWLDRFLRVDRWQLWLEAWERTYETRLRASILSSSRQNDPAAQGKEPSPVAQLLFCIDVRSEPLRRQLEQAGPFATYGCAGFFNLPVQTRELDSLYAHPSCPAIVEPKYEIRECPAPASSVTSYRRRRNVVQFVGGVFKKLKQDLLASLVLPESSGPWLGLYTLARTIAPGWAGRLWQRAEEAAYHKPPTQLTLVRGAAAGNGWEDGGLPVGLTTEEMVAAAGGLLRTIGLVSFAPLVVVCGHESRTTNNPHQAALDCGACGGAAGWFNARAFAAMCNLRAVREGLARQGIVIPDDTIFVAAEHITTTDELCFLDVPPLSGPAQAALQRLKQALAHVGPQLSAQRLARLPHVGPVRRPHAEASRRAVDWSEVRPEWGLAGCAAFVVGRRRLTQHADLAGRVFLHSYDWRLDPEGEQLAAIVAGPVTVAQWINLQYYASTVAPHVYGSGNKATQTVTGGIGVMQGNGSDLMAGLPWQSVAASDHALYHAPLRLLVVIEAPSNHIARVLAGDASFRRKVENGWLRLASFDPVRGTWETWEADSLPARLSQAG</sequence>
<proteinExistence type="inferred from homology"/>
<protein>
    <recommendedName>
        <fullName evidence="6">Probable inorganic carbon transporter subunit DabA</fullName>
    </recommendedName>
</protein>
<comment type="subunit">
    <text evidence="6">Forms a complex with DabB.</text>
</comment>
<dbReference type="RefSeq" id="WP_229776350.1">
    <property type="nucleotide sequence ID" value="NZ_BMOY01000008.1"/>
</dbReference>
<dbReference type="Pfam" id="PF10070">
    <property type="entry name" value="DabA"/>
    <property type="match status" value="1"/>
</dbReference>
<organism evidence="7 8">
    <name type="scientific">Alicyclobacillus cellulosilyticus</name>
    <dbReference type="NCBI Taxonomy" id="1003997"/>
    <lineage>
        <taxon>Bacteria</taxon>
        <taxon>Bacillati</taxon>
        <taxon>Bacillota</taxon>
        <taxon>Bacilli</taxon>
        <taxon>Bacillales</taxon>
        <taxon>Alicyclobacillaceae</taxon>
        <taxon>Alicyclobacillus</taxon>
    </lineage>
</organism>
<keyword evidence="8" id="KW-1185">Reference proteome</keyword>
<evidence type="ECO:0000256" key="4">
    <source>
        <dbReference type="ARBA" id="ARBA00022833"/>
    </source>
</evidence>
<evidence type="ECO:0000256" key="6">
    <source>
        <dbReference type="HAMAP-Rule" id="MF_01871"/>
    </source>
</evidence>
<dbReference type="EMBL" id="BMOY01000008">
    <property type="protein sequence ID" value="GGJ00670.1"/>
    <property type="molecule type" value="Genomic_DNA"/>
</dbReference>
<keyword evidence="2 6" id="KW-1003">Cell membrane</keyword>
<evidence type="ECO:0000313" key="8">
    <source>
        <dbReference type="Proteomes" id="UP000637695"/>
    </source>
</evidence>
<comment type="cofactor">
    <cofactor evidence="6">
        <name>Zn(2+)</name>
        <dbReference type="ChEBI" id="CHEBI:29105"/>
    </cofactor>
</comment>
<comment type="subcellular location">
    <subcellularLocation>
        <location evidence="6">Cell membrane</location>
        <topology evidence="6">Peripheral membrane protein</topology>
    </subcellularLocation>
</comment>
<keyword evidence="1 6" id="KW-0813">Transport</keyword>
<dbReference type="AlphaFoldDB" id="A0A917K6B6"/>
<dbReference type="GO" id="GO:0008270">
    <property type="term" value="F:zinc ion binding"/>
    <property type="evidence" value="ECO:0007669"/>
    <property type="project" value="UniProtKB-UniRule"/>
</dbReference>
<dbReference type="Proteomes" id="UP000637695">
    <property type="component" value="Unassembled WGS sequence"/>
</dbReference>
<comment type="similarity">
    <text evidence="6">Belongs to the inorganic carbon transporter (TC 9.A.2) DabA family.</text>
</comment>
<gene>
    <name evidence="7" type="primary">ybcC</name>
    <name evidence="6" type="synonym">dabA</name>
    <name evidence="7" type="ORF">GCM10010885_07350</name>
</gene>